<dbReference type="Proteomes" id="UP000708148">
    <property type="component" value="Unassembled WGS sequence"/>
</dbReference>
<proteinExistence type="predicted"/>
<evidence type="ECO:0000313" key="3">
    <source>
        <dbReference type="Proteomes" id="UP000708148"/>
    </source>
</evidence>
<evidence type="ECO:0000313" key="2">
    <source>
        <dbReference type="EMBL" id="CAD7705023.1"/>
    </source>
</evidence>
<keyword evidence="3" id="KW-1185">Reference proteome</keyword>
<accession>A0A8S1JCW8</accession>
<reference evidence="2" key="1">
    <citation type="submission" date="2020-12" db="EMBL/GenBank/DDBJ databases">
        <authorList>
            <person name="Iha C."/>
        </authorList>
    </citation>
    <scope>NUCLEOTIDE SEQUENCE</scope>
</reference>
<protein>
    <recommendedName>
        <fullName evidence="1">Carboxymuconolactone decarboxylase-like domain-containing protein</fullName>
    </recommendedName>
</protein>
<feature type="domain" description="Carboxymuconolactone decarboxylase-like" evidence="1">
    <location>
        <begin position="44"/>
        <end position="111"/>
    </location>
</feature>
<comment type="caution">
    <text evidence="2">The sequence shown here is derived from an EMBL/GenBank/DDBJ whole genome shotgun (WGS) entry which is preliminary data.</text>
</comment>
<organism evidence="2 3">
    <name type="scientific">Ostreobium quekettii</name>
    <dbReference type="NCBI Taxonomy" id="121088"/>
    <lineage>
        <taxon>Eukaryota</taxon>
        <taxon>Viridiplantae</taxon>
        <taxon>Chlorophyta</taxon>
        <taxon>core chlorophytes</taxon>
        <taxon>Ulvophyceae</taxon>
        <taxon>TCBD clade</taxon>
        <taxon>Bryopsidales</taxon>
        <taxon>Ostreobineae</taxon>
        <taxon>Ostreobiaceae</taxon>
        <taxon>Ostreobium</taxon>
    </lineage>
</organism>
<dbReference type="OrthoDB" id="572097at2759"/>
<dbReference type="GO" id="GO:0051920">
    <property type="term" value="F:peroxiredoxin activity"/>
    <property type="evidence" value="ECO:0007669"/>
    <property type="project" value="InterPro"/>
</dbReference>
<dbReference type="NCBIfam" id="TIGR00778">
    <property type="entry name" value="ahpD_dom"/>
    <property type="match status" value="1"/>
</dbReference>
<dbReference type="EMBL" id="CAJHUC010003001">
    <property type="protein sequence ID" value="CAD7705023.1"/>
    <property type="molecule type" value="Genomic_DNA"/>
</dbReference>
<dbReference type="InterPro" id="IPR003779">
    <property type="entry name" value="CMD-like"/>
</dbReference>
<dbReference type="Pfam" id="PF02627">
    <property type="entry name" value="CMD"/>
    <property type="match status" value="1"/>
</dbReference>
<gene>
    <name evidence="2" type="ORF">OSTQU699_LOCUS10378</name>
</gene>
<dbReference type="InterPro" id="IPR029032">
    <property type="entry name" value="AhpD-like"/>
</dbReference>
<name>A0A8S1JCW8_9CHLO</name>
<dbReference type="SUPFAM" id="SSF69118">
    <property type="entry name" value="AhpD-like"/>
    <property type="match status" value="1"/>
</dbReference>
<sequence length="365" mass="40493">MAATAQGGRDLIKRTVEQIQKDFYPGQTADNGGDPQTVQNFFPPAMAGFWSLLRECQIADGKFNRAEKEQIATVISFSNECKFCCASHSNFAAAAGADGEGLRAAVAANDPSLFKEERMKKVGQWVKDCQKKASPALKEAPPFSLDEAPEVIGTAFTFNYINRVVDKFLTEGLVLPLLPWPVRFLLHALPFLQKPFLGMFAGMVGKHIKEVGPVKQGEAVCIVGTDAKPPPGFEWSEKSVSIAKAFTYWCRAMDDLAKEYIPPEVTDFVGKYIDENYKGEDPPISRNWVFQAAEESGLSEAYQSATRFMLLMSFARFQIDGAIKADLKKHFPDFQTQRAMGMWAAHKTATAISKWEGESVMRMSK</sequence>
<dbReference type="Gene3D" id="1.20.1290.10">
    <property type="entry name" value="AhpD-like"/>
    <property type="match status" value="1"/>
</dbReference>
<evidence type="ECO:0000259" key="1">
    <source>
        <dbReference type="Pfam" id="PF02627"/>
    </source>
</evidence>
<dbReference type="InterPro" id="IPR004675">
    <property type="entry name" value="AhpD_core"/>
</dbReference>
<dbReference type="AlphaFoldDB" id="A0A8S1JCW8"/>